<gene>
    <name evidence="2" type="ORF">BpHYR1_025232</name>
</gene>
<protein>
    <recommendedName>
        <fullName evidence="1">EB domain-containing protein</fullName>
    </recommendedName>
</protein>
<feature type="domain" description="EB" evidence="1">
    <location>
        <begin position="20"/>
        <end position="61"/>
    </location>
</feature>
<dbReference type="AlphaFoldDB" id="A0A3M7TAE1"/>
<proteinExistence type="predicted"/>
<dbReference type="OrthoDB" id="6154841at2759"/>
<evidence type="ECO:0000259" key="1">
    <source>
        <dbReference type="Pfam" id="PF01683"/>
    </source>
</evidence>
<dbReference type="InterPro" id="IPR006149">
    <property type="entry name" value="EB_dom"/>
</dbReference>
<dbReference type="EMBL" id="REGN01000032">
    <property type="protein sequence ID" value="RNA45074.1"/>
    <property type="molecule type" value="Genomic_DNA"/>
</dbReference>
<organism evidence="2 3">
    <name type="scientific">Brachionus plicatilis</name>
    <name type="common">Marine rotifer</name>
    <name type="synonym">Brachionus muelleri</name>
    <dbReference type="NCBI Taxonomy" id="10195"/>
    <lineage>
        <taxon>Eukaryota</taxon>
        <taxon>Metazoa</taxon>
        <taxon>Spiralia</taxon>
        <taxon>Gnathifera</taxon>
        <taxon>Rotifera</taxon>
        <taxon>Eurotatoria</taxon>
        <taxon>Monogononta</taxon>
        <taxon>Pseudotrocha</taxon>
        <taxon>Ploima</taxon>
        <taxon>Brachionidae</taxon>
        <taxon>Brachionus</taxon>
    </lineage>
</organism>
<sequence>MCLDPMTCVANKCICGENEYFQNITSSCIPKLIYGFSCNSDSECRSDLNLVCVNNQCVCNSLDRTWSYLSNNCLLTYSKGHCSLDSECNTDQKLICQSYSIQNCSCPQLSQQWVCDCNRTIDNEKYWNGKECIEANTFGRNCTENYDCQTITENTICDQNICKCADSFKIILNEIMIISVNIFDKKKI</sequence>
<evidence type="ECO:0000313" key="2">
    <source>
        <dbReference type="EMBL" id="RNA45074.1"/>
    </source>
</evidence>
<dbReference type="Proteomes" id="UP000276133">
    <property type="component" value="Unassembled WGS sequence"/>
</dbReference>
<reference evidence="2 3" key="1">
    <citation type="journal article" date="2018" name="Sci. Rep.">
        <title>Genomic signatures of local adaptation to the degree of environmental predictability in rotifers.</title>
        <authorList>
            <person name="Franch-Gras L."/>
            <person name="Hahn C."/>
            <person name="Garcia-Roger E.M."/>
            <person name="Carmona M.J."/>
            <person name="Serra M."/>
            <person name="Gomez A."/>
        </authorList>
    </citation>
    <scope>NUCLEOTIDE SEQUENCE [LARGE SCALE GENOMIC DNA]</scope>
    <source>
        <strain evidence="2">HYR1</strain>
    </source>
</reference>
<keyword evidence="3" id="KW-1185">Reference proteome</keyword>
<dbReference type="Pfam" id="PF01683">
    <property type="entry name" value="EB"/>
    <property type="match status" value="1"/>
</dbReference>
<accession>A0A3M7TAE1</accession>
<comment type="caution">
    <text evidence="2">The sequence shown here is derived from an EMBL/GenBank/DDBJ whole genome shotgun (WGS) entry which is preliminary data.</text>
</comment>
<name>A0A3M7TAE1_BRAPC</name>
<evidence type="ECO:0000313" key="3">
    <source>
        <dbReference type="Proteomes" id="UP000276133"/>
    </source>
</evidence>